<dbReference type="InterPro" id="IPR002523">
    <property type="entry name" value="MgTranspt_CorA/ZnTranspt_ZntB"/>
</dbReference>
<dbReference type="PANTHER" id="PTHR46494:SF1">
    <property type="entry name" value="CORA FAMILY METAL ION TRANSPORTER (EUROFUNG)"/>
    <property type="match status" value="1"/>
</dbReference>
<comment type="function">
    <text evidence="11">Mediates influx of magnesium ions. Alternates between open and closed states. Activated by low cytoplasmic Mg(2+) levels. Inactive when cytoplasmic Mg(2+) levels are high.</text>
</comment>
<keyword evidence="5 12" id="KW-0812">Transmembrane</keyword>
<comment type="catalytic activity">
    <reaction evidence="10">
        <text>Mg(2+)(in) = Mg(2+)(out)</text>
        <dbReference type="Rhea" id="RHEA:29827"/>
        <dbReference type="ChEBI" id="CHEBI:18420"/>
    </reaction>
</comment>
<reference evidence="13" key="1">
    <citation type="journal article" date="2021" name="PeerJ">
        <title>Extensive microbial diversity within the chicken gut microbiome revealed by metagenomics and culture.</title>
        <authorList>
            <person name="Gilroy R."/>
            <person name="Ravi A."/>
            <person name="Getino M."/>
            <person name="Pursley I."/>
            <person name="Horton D.L."/>
            <person name="Alikhan N.F."/>
            <person name="Baker D."/>
            <person name="Gharbi K."/>
            <person name="Hall N."/>
            <person name="Watson M."/>
            <person name="Adriaenssens E.M."/>
            <person name="Foster-Nyarko E."/>
            <person name="Jarju S."/>
            <person name="Secka A."/>
            <person name="Antonio M."/>
            <person name="Oren A."/>
            <person name="Chaudhuri R.R."/>
            <person name="La Ragione R."/>
            <person name="Hildebrand F."/>
            <person name="Pallen M.J."/>
        </authorList>
    </citation>
    <scope>NUCLEOTIDE SEQUENCE</scope>
    <source>
        <strain evidence="13">ChiGjej1B1-13045</strain>
    </source>
</reference>
<comment type="caution">
    <text evidence="13">The sequence shown here is derived from an EMBL/GenBank/DDBJ whole genome shotgun (WGS) entry which is preliminary data.</text>
</comment>
<evidence type="ECO:0000256" key="11">
    <source>
        <dbReference type="ARBA" id="ARBA00045497"/>
    </source>
</evidence>
<dbReference type="InterPro" id="IPR045861">
    <property type="entry name" value="CorA_cytoplasmic_dom"/>
</dbReference>
<dbReference type="GO" id="GO:0000287">
    <property type="term" value="F:magnesium ion binding"/>
    <property type="evidence" value="ECO:0007669"/>
    <property type="project" value="TreeGrafter"/>
</dbReference>
<reference evidence="13" key="2">
    <citation type="submission" date="2021-04" db="EMBL/GenBank/DDBJ databases">
        <authorList>
            <person name="Gilroy R."/>
        </authorList>
    </citation>
    <scope>NUCLEOTIDE SEQUENCE</scope>
    <source>
        <strain evidence="13">ChiGjej1B1-13045</strain>
    </source>
</reference>
<comment type="subcellular location">
    <subcellularLocation>
        <location evidence="1">Cell membrane</location>
        <topology evidence="1">Multi-pass membrane protein</topology>
    </subcellularLocation>
</comment>
<dbReference type="CDD" id="cd12826">
    <property type="entry name" value="EcCorA_ZntB-like_u1"/>
    <property type="match status" value="1"/>
</dbReference>
<dbReference type="GO" id="GO:0015095">
    <property type="term" value="F:magnesium ion transmembrane transporter activity"/>
    <property type="evidence" value="ECO:0007669"/>
    <property type="project" value="TreeGrafter"/>
</dbReference>
<evidence type="ECO:0000256" key="1">
    <source>
        <dbReference type="ARBA" id="ARBA00004651"/>
    </source>
</evidence>
<name>A0A9D2IJJ1_9FIRM</name>
<dbReference type="GO" id="GO:0005886">
    <property type="term" value="C:plasma membrane"/>
    <property type="evidence" value="ECO:0007669"/>
    <property type="project" value="UniProtKB-SubCell"/>
</dbReference>
<dbReference type="Gene3D" id="1.20.58.340">
    <property type="entry name" value="Magnesium transport protein CorA, transmembrane region"/>
    <property type="match status" value="2"/>
</dbReference>
<evidence type="ECO:0000256" key="3">
    <source>
        <dbReference type="ARBA" id="ARBA00022448"/>
    </source>
</evidence>
<dbReference type="GO" id="GO:0050897">
    <property type="term" value="F:cobalt ion binding"/>
    <property type="evidence" value="ECO:0007669"/>
    <property type="project" value="TreeGrafter"/>
</dbReference>
<keyword evidence="7 12" id="KW-1133">Transmembrane helix</keyword>
<evidence type="ECO:0000313" key="14">
    <source>
        <dbReference type="Proteomes" id="UP000824017"/>
    </source>
</evidence>
<dbReference type="PANTHER" id="PTHR46494">
    <property type="entry name" value="CORA FAMILY METAL ION TRANSPORTER (EUROFUNG)"/>
    <property type="match status" value="1"/>
</dbReference>
<evidence type="ECO:0000256" key="4">
    <source>
        <dbReference type="ARBA" id="ARBA00022475"/>
    </source>
</evidence>
<protein>
    <submittedName>
        <fullName evidence="13">Cobalt transporter</fullName>
    </submittedName>
</protein>
<proteinExistence type="inferred from homology"/>
<evidence type="ECO:0000256" key="12">
    <source>
        <dbReference type="SAM" id="Phobius"/>
    </source>
</evidence>
<evidence type="ECO:0000256" key="6">
    <source>
        <dbReference type="ARBA" id="ARBA00022842"/>
    </source>
</evidence>
<gene>
    <name evidence="13" type="ORF">H9817_04825</name>
</gene>
<comment type="similarity">
    <text evidence="2">Belongs to the CorA metal ion transporter (MIT) (TC 1.A.35) family.</text>
</comment>
<feature type="transmembrane region" description="Helical" evidence="12">
    <location>
        <begin position="279"/>
        <end position="297"/>
    </location>
</feature>
<organism evidence="13 14">
    <name type="scientific">Candidatus Mediterraneibacter stercorigallinarum</name>
    <dbReference type="NCBI Taxonomy" id="2838686"/>
    <lineage>
        <taxon>Bacteria</taxon>
        <taxon>Bacillati</taxon>
        <taxon>Bacillota</taxon>
        <taxon>Clostridia</taxon>
        <taxon>Lachnospirales</taxon>
        <taxon>Lachnospiraceae</taxon>
        <taxon>Mediterraneibacter</taxon>
    </lineage>
</organism>
<dbReference type="AlphaFoldDB" id="A0A9D2IJJ1"/>
<evidence type="ECO:0000256" key="10">
    <source>
        <dbReference type="ARBA" id="ARBA00034269"/>
    </source>
</evidence>
<dbReference type="EMBL" id="DXCD01000127">
    <property type="protein sequence ID" value="HIZ13229.1"/>
    <property type="molecule type" value="Genomic_DNA"/>
</dbReference>
<dbReference type="GO" id="GO:0015087">
    <property type="term" value="F:cobalt ion transmembrane transporter activity"/>
    <property type="evidence" value="ECO:0007669"/>
    <property type="project" value="TreeGrafter"/>
</dbReference>
<sequence>MIFKFGEQLTAIELADWELDPGPAVFITDSKHAEEILSKAGIVYENEIHVSKIGFCRLENQQDCVVGTLCIPKLLDVLGSRYRMYFFVNRANVVIVDDEDFSIRLIRRIQQKRTHQGETKERFLYNYISEFMSRDLEMLVAYERKLLRMEEDVSQEHIANFQNKLMPIRRELLNLRSYYDEIMDLSKELEENENGFFLKKHLKYFGTLTDRADRLMSKTNHLLEYAQQVKEAYQSQIDARQNSNMQYLTVISTIFFPLTLITGWFGMNFQDMPGLKDGYPWVVVLSVVVLAGCIIIFKKKHIL</sequence>
<keyword evidence="6" id="KW-0460">Magnesium</keyword>
<evidence type="ECO:0000256" key="5">
    <source>
        <dbReference type="ARBA" id="ARBA00022692"/>
    </source>
</evidence>
<dbReference type="FunFam" id="1.20.58.340:FF:000004">
    <property type="entry name" value="Magnesium transport protein CorA"/>
    <property type="match status" value="1"/>
</dbReference>
<dbReference type="Pfam" id="PF01544">
    <property type="entry name" value="CorA"/>
    <property type="match status" value="1"/>
</dbReference>
<keyword evidence="4" id="KW-1003">Cell membrane</keyword>
<keyword evidence="9 12" id="KW-0472">Membrane</keyword>
<keyword evidence="8" id="KW-0406">Ion transport</keyword>
<evidence type="ECO:0000256" key="9">
    <source>
        <dbReference type="ARBA" id="ARBA00023136"/>
    </source>
</evidence>
<evidence type="ECO:0000256" key="7">
    <source>
        <dbReference type="ARBA" id="ARBA00022989"/>
    </source>
</evidence>
<evidence type="ECO:0000313" key="13">
    <source>
        <dbReference type="EMBL" id="HIZ13229.1"/>
    </source>
</evidence>
<accession>A0A9D2IJJ1</accession>
<keyword evidence="3" id="KW-0813">Transport</keyword>
<dbReference type="InterPro" id="IPR045863">
    <property type="entry name" value="CorA_TM1_TM2"/>
</dbReference>
<evidence type="ECO:0000256" key="8">
    <source>
        <dbReference type="ARBA" id="ARBA00023065"/>
    </source>
</evidence>
<dbReference type="SUPFAM" id="SSF143865">
    <property type="entry name" value="CorA soluble domain-like"/>
    <property type="match status" value="1"/>
</dbReference>
<evidence type="ECO:0000256" key="2">
    <source>
        <dbReference type="ARBA" id="ARBA00009765"/>
    </source>
</evidence>
<dbReference type="SUPFAM" id="SSF144083">
    <property type="entry name" value="Magnesium transport protein CorA, transmembrane region"/>
    <property type="match status" value="1"/>
</dbReference>
<feature type="transmembrane region" description="Helical" evidence="12">
    <location>
        <begin position="247"/>
        <end position="267"/>
    </location>
</feature>
<dbReference type="Proteomes" id="UP000824017">
    <property type="component" value="Unassembled WGS sequence"/>
</dbReference>